<proteinExistence type="predicted"/>
<dbReference type="EMBL" id="CAFBLJ010000161">
    <property type="protein sequence ID" value="CAB4883137.1"/>
    <property type="molecule type" value="Genomic_DNA"/>
</dbReference>
<name>A0A6J6YUW9_9ZZZZ</name>
<dbReference type="GO" id="GO:0000166">
    <property type="term" value="F:nucleotide binding"/>
    <property type="evidence" value="ECO:0007669"/>
    <property type="project" value="InterPro"/>
</dbReference>
<dbReference type="Pfam" id="PF01408">
    <property type="entry name" value="GFO_IDH_MocA"/>
    <property type="match status" value="1"/>
</dbReference>
<keyword evidence="1" id="KW-0560">Oxidoreductase</keyword>
<evidence type="ECO:0000313" key="8">
    <source>
        <dbReference type="EMBL" id="CAB4912560.1"/>
    </source>
</evidence>
<dbReference type="SUPFAM" id="SSF51735">
    <property type="entry name" value="NAD(P)-binding Rossmann-fold domains"/>
    <property type="match status" value="1"/>
</dbReference>
<dbReference type="Gene3D" id="3.30.360.10">
    <property type="entry name" value="Dihydrodipicolinate Reductase, domain 2"/>
    <property type="match status" value="1"/>
</dbReference>
<dbReference type="PANTHER" id="PTHR42840:SF3">
    <property type="entry name" value="BINDING ROSSMANN FOLD OXIDOREDUCTASE, PUTATIVE (AFU_ORTHOLOGUE AFUA_2G10240)-RELATED"/>
    <property type="match status" value="1"/>
</dbReference>
<sequence>MISGAHAMAAQILGMPVVAVASRSQEKSTERANQLKAKSVEYSQLPGGADIVVVATPPAQHFDHAVYSLQRGAAVIIEKPLAYTLNEADRLVSHAEQNAQKILYAENLAYAPIVHAFIKRAASIGSVTHMSFRTVQSLPAWGDFTTAEWGGGALFDLGVHPIAIAVLVGRAIGAGEVVAVSAKLEGEITDTHAEIELTFTNGLKASVVSSWQGSETPEWNLQVASDQGVVRAELMPNLNLEHNGEEVALPTPTAPIPFIQQFGYTGQLQAFAEDLANHTTPFMDVEFGRWLMEIVCAGYVSARQNSTDVVVPSGCNRFTAPLQLWKSA</sequence>
<feature type="domain" description="Gfo/Idh/MocA-like oxidoreductase N-terminal" evidence="2">
    <location>
        <begin position="16"/>
        <end position="101"/>
    </location>
</feature>
<feature type="domain" description="GFO/IDH/MocA-like oxidoreductase" evidence="3">
    <location>
        <begin position="122"/>
        <end position="230"/>
    </location>
</feature>
<dbReference type="EMBL" id="CAEZYH010000149">
    <property type="protein sequence ID" value="CAB4734983.1"/>
    <property type="molecule type" value="Genomic_DNA"/>
</dbReference>
<dbReference type="Pfam" id="PF22725">
    <property type="entry name" value="GFO_IDH_MocA_C3"/>
    <property type="match status" value="1"/>
</dbReference>
<evidence type="ECO:0000259" key="3">
    <source>
        <dbReference type="Pfam" id="PF22725"/>
    </source>
</evidence>
<evidence type="ECO:0000313" key="4">
    <source>
        <dbReference type="EMBL" id="CAB4734983.1"/>
    </source>
</evidence>
<organism evidence="6">
    <name type="scientific">freshwater metagenome</name>
    <dbReference type="NCBI Taxonomy" id="449393"/>
    <lineage>
        <taxon>unclassified sequences</taxon>
        <taxon>metagenomes</taxon>
        <taxon>ecological metagenomes</taxon>
    </lineage>
</organism>
<dbReference type="SUPFAM" id="SSF55347">
    <property type="entry name" value="Glyceraldehyde-3-phosphate dehydrogenase-like, C-terminal domain"/>
    <property type="match status" value="1"/>
</dbReference>
<evidence type="ECO:0000256" key="1">
    <source>
        <dbReference type="ARBA" id="ARBA00023002"/>
    </source>
</evidence>
<evidence type="ECO:0000313" key="6">
    <source>
        <dbReference type="EMBL" id="CAB4813270.1"/>
    </source>
</evidence>
<evidence type="ECO:0000259" key="2">
    <source>
        <dbReference type="Pfam" id="PF01408"/>
    </source>
</evidence>
<dbReference type="PANTHER" id="PTHR42840">
    <property type="entry name" value="NAD(P)-BINDING ROSSMANN-FOLD SUPERFAMILY PROTEIN-RELATED"/>
    <property type="match status" value="1"/>
</dbReference>
<gene>
    <name evidence="4" type="ORF">UFOPK2658_01926</name>
    <name evidence="5" type="ORF">UFOPK2880_01813</name>
    <name evidence="6" type="ORF">UFOPK3004_01375</name>
    <name evidence="7" type="ORF">UFOPK3304_01840</name>
    <name evidence="8" type="ORF">UFOPK3494_01623</name>
    <name evidence="9" type="ORF">UFOPK4134_01498</name>
</gene>
<evidence type="ECO:0000313" key="7">
    <source>
        <dbReference type="EMBL" id="CAB4883137.1"/>
    </source>
</evidence>
<dbReference type="EMBL" id="CAEZZP010000174">
    <property type="protein sequence ID" value="CAB4787662.1"/>
    <property type="molecule type" value="Genomic_DNA"/>
</dbReference>
<dbReference type="GO" id="GO:0016491">
    <property type="term" value="F:oxidoreductase activity"/>
    <property type="evidence" value="ECO:0007669"/>
    <property type="project" value="UniProtKB-KW"/>
</dbReference>
<evidence type="ECO:0000313" key="5">
    <source>
        <dbReference type="EMBL" id="CAB4787662.1"/>
    </source>
</evidence>
<dbReference type="InterPro" id="IPR055170">
    <property type="entry name" value="GFO_IDH_MocA-like_dom"/>
</dbReference>
<dbReference type="InterPro" id="IPR000683">
    <property type="entry name" value="Gfo/Idh/MocA-like_OxRdtase_N"/>
</dbReference>
<dbReference type="InterPro" id="IPR036291">
    <property type="entry name" value="NAD(P)-bd_dom_sf"/>
</dbReference>
<dbReference type="Gene3D" id="3.40.50.720">
    <property type="entry name" value="NAD(P)-binding Rossmann-like Domain"/>
    <property type="match status" value="1"/>
</dbReference>
<protein>
    <submittedName>
        <fullName evidence="6">Unannotated protein</fullName>
    </submittedName>
</protein>
<reference evidence="6" key="1">
    <citation type="submission" date="2020-05" db="EMBL/GenBank/DDBJ databases">
        <authorList>
            <person name="Chiriac C."/>
            <person name="Salcher M."/>
            <person name="Ghai R."/>
            <person name="Kavagutti S V."/>
        </authorList>
    </citation>
    <scope>NUCLEOTIDE SEQUENCE</scope>
</reference>
<dbReference type="EMBL" id="CAFBPS010000144">
    <property type="protein sequence ID" value="CAB5035625.1"/>
    <property type="molecule type" value="Genomic_DNA"/>
</dbReference>
<dbReference type="EMBL" id="CAFAAL010000142">
    <property type="protein sequence ID" value="CAB4813270.1"/>
    <property type="molecule type" value="Genomic_DNA"/>
</dbReference>
<dbReference type="AlphaFoldDB" id="A0A6J6YUW9"/>
<evidence type="ECO:0000313" key="9">
    <source>
        <dbReference type="EMBL" id="CAB5035625.1"/>
    </source>
</evidence>
<dbReference type="EMBL" id="CAFBMF010000150">
    <property type="protein sequence ID" value="CAB4912560.1"/>
    <property type="molecule type" value="Genomic_DNA"/>
</dbReference>
<accession>A0A6J6YUW9</accession>